<dbReference type="GO" id="GO:0016787">
    <property type="term" value="F:hydrolase activity"/>
    <property type="evidence" value="ECO:0007669"/>
    <property type="project" value="UniProtKB-KW"/>
</dbReference>
<dbReference type="WBParaSite" id="TCONS_00006928.p1">
    <property type="protein sequence ID" value="TCONS_00006928.p1"/>
    <property type="gene ID" value="XLOC_005021"/>
</dbReference>
<dbReference type="Proteomes" id="UP000035681">
    <property type="component" value="Unplaced"/>
</dbReference>
<keyword evidence="7" id="KW-1185">Reference proteome</keyword>
<comment type="similarity">
    <text evidence="2">Belongs to the peptidase M20A family.</text>
</comment>
<dbReference type="Pfam" id="PF07687">
    <property type="entry name" value="M20_dimer"/>
    <property type="match status" value="1"/>
</dbReference>
<evidence type="ECO:0000256" key="2">
    <source>
        <dbReference type="ARBA" id="ARBA00006247"/>
    </source>
</evidence>
<comment type="cofactor">
    <cofactor evidence="1">
        <name>Zn(2+)</name>
        <dbReference type="ChEBI" id="CHEBI:29105"/>
    </cofactor>
</comment>
<evidence type="ECO:0000256" key="5">
    <source>
        <dbReference type="ARBA" id="ARBA00022833"/>
    </source>
</evidence>
<evidence type="ECO:0000313" key="9">
    <source>
        <dbReference type="WBParaSite" id="TCONS_00006928.p1"/>
    </source>
</evidence>
<dbReference type="SUPFAM" id="SSF53187">
    <property type="entry name" value="Zn-dependent exopeptidases"/>
    <property type="match status" value="1"/>
</dbReference>
<dbReference type="GO" id="GO:0046872">
    <property type="term" value="F:metal ion binding"/>
    <property type="evidence" value="ECO:0007669"/>
    <property type="project" value="UniProtKB-KW"/>
</dbReference>
<name>A0A0K0EDP3_STRER</name>
<dbReference type="PANTHER" id="PTHR43808">
    <property type="entry name" value="ACETYLORNITHINE DEACETYLASE"/>
    <property type="match status" value="1"/>
</dbReference>
<dbReference type="InterPro" id="IPR001261">
    <property type="entry name" value="ArgE/DapE_CS"/>
</dbReference>
<dbReference type="AlphaFoldDB" id="A0A0K0EDP3"/>
<evidence type="ECO:0000256" key="1">
    <source>
        <dbReference type="ARBA" id="ARBA00001947"/>
    </source>
</evidence>
<dbReference type="Gene3D" id="3.40.630.10">
    <property type="entry name" value="Zn peptidases"/>
    <property type="match status" value="1"/>
</dbReference>
<dbReference type="STRING" id="6248.A0A0K0EDP3"/>
<protein>
    <submittedName>
        <fullName evidence="8 9">M20_dimer domain-containing protein</fullName>
    </submittedName>
</protein>
<evidence type="ECO:0000256" key="4">
    <source>
        <dbReference type="ARBA" id="ARBA00022801"/>
    </source>
</evidence>
<dbReference type="InterPro" id="IPR011650">
    <property type="entry name" value="Peptidase_M20_dimer"/>
</dbReference>
<organism evidence="8">
    <name type="scientific">Strongyloides stercoralis</name>
    <name type="common">Threadworm</name>
    <dbReference type="NCBI Taxonomy" id="6248"/>
    <lineage>
        <taxon>Eukaryota</taxon>
        <taxon>Metazoa</taxon>
        <taxon>Ecdysozoa</taxon>
        <taxon>Nematoda</taxon>
        <taxon>Chromadorea</taxon>
        <taxon>Rhabditida</taxon>
        <taxon>Tylenchina</taxon>
        <taxon>Panagrolaimomorpha</taxon>
        <taxon>Strongyloidoidea</taxon>
        <taxon>Strongyloididae</taxon>
        <taxon>Strongyloides</taxon>
    </lineage>
</organism>
<sequence>MYTISKLGKYDVKELLISLMKIESTTGNEGTLCKQLKQFMEDNNWIVHEQSIKDSESRKNLLITRKGVNVKDIKILFNSHLDTVPPYIPPRIENDTIYGRGANDAKGQVSAMIVAGEKLIQENENFGKNIGFLFVVGEETDHIGMITANKLNLQPDYMIIGEPTENIFGSLQKGAVKLEICCTGIPAHSGYPEKGVSAIEKLLDILNDVRKYEWPKDEVIGNTTCNIGFIKGGQALNALAGEAKAQLMFRITTSVKDVTDKLASIVGERGKINVFGSNEPVKLSSPPLEYKSQSVSFNTDLPYFENRHKLKGVFLYGGGSITNAHSEIEFIKIKDLEEAVETYATLAKYFLNS</sequence>
<feature type="domain" description="Peptidase M20 dimerisation" evidence="6">
    <location>
        <begin position="172"/>
        <end position="270"/>
    </location>
</feature>
<dbReference type="WBParaSite" id="SSTP_0000760500.1">
    <property type="protein sequence ID" value="SSTP_0000760500.1"/>
    <property type="gene ID" value="SSTP_0000760500"/>
</dbReference>
<keyword evidence="5" id="KW-0862">Zinc</keyword>
<dbReference type="InterPro" id="IPR036264">
    <property type="entry name" value="Bact_exopeptidase_dim_dom"/>
</dbReference>
<dbReference type="Pfam" id="PF01546">
    <property type="entry name" value="Peptidase_M20"/>
    <property type="match status" value="1"/>
</dbReference>
<evidence type="ECO:0000313" key="8">
    <source>
        <dbReference type="WBParaSite" id="SSTP_0000760500.1"/>
    </source>
</evidence>
<dbReference type="InterPro" id="IPR002933">
    <property type="entry name" value="Peptidase_M20"/>
</dbReference>
<accession>A0A0K0EDP3</accession>
<dbReference type="SUPFAM" id="SSF55031">
    <property type="entry name" value="Bacterial exopeptidase dimerisation domain"/>
    <property type="match status" value="1"/>
</dbReference>
<evidence type="ECO:0000256" key="3">
    <source>
        <dbReference type="ARBA" id="ARBA00022723"/>
    </source>
</evidence>
<evidence type="ECO:0000259" key="6">
    <source>
        <dbReference type="Pfam" id="PF07687"/>
    </source>
</evidence>
<reference evidence="8" key="1">
    <citation type="submission" date="2015-08" db="UniProtKB">
        <authorList>
            <consortium name="WormBaseParasite"/>
        </authorList>
    </citation>
    <scope>IDENTIFICATION</scope>
</reference>
<dbReference type="Gene3D" id="3.30.70.360">
    <property type="match status" value="1"/>
</dbReference>
<dbReference type="PANTHER" id="PTHR43808:SF8">
    <property type="entry name" value="PEPTIDASE M20 DIMERISATION DOMAIN-CONTAINING PROTEIN"/>
    <property type="match status" value="1"/>
</dbReference>
<dbReference type="PROSITE" id="PS00758">
    <property type="entry name" value="ARGE_DAPE_CPG2_1"/>
    <property type="match status" value="1"/>
</dbReference>
<dbReference type="PROSITE" id="PS00759">
    <property type="entry name" value="ARGE_DAPE_CPG2_2"/>
    <property type="match status" value="1"/>
</dbReference>
<proteinExistence type="inferred from homology"/>
<keyword evidence="4" id="KW-0378">Hydrolase</keyword>
<dbReference type="InterPro" id="IPR050072">
    <property type="entry name" value="Peptidase_M20A"/>
</dbReference>
<keyword evidence="3" id="KW-0479">Metal-binding</keyword>
<evidence type="ECO:0000313" key="7">
    <source>
        <dbReference type="Proteomes" id="UP000035681"/>
    </source>
</evidence>